<dbReference type="Proteomes" id="UP000184127">
    <property type="component" value="Unassembled WGS sequence"/>
</dbReference>
<dbReference type="InterPro" id="IPR020037">
    <property type="entry name" value="DUF4312"/>
</dbReference>
<accession>A0A1M5AEY1</accession>
<reference evidence="2" key="1">
    <citation type="submission" date="2016-11" db="EMBL/GenBank/DDBJ databases">
        <authorList>
            <person name="Varghese N."/>
            <person name="Submissions S."/>
        </authorList>
    </citation>
    <scope>NUCLEOTIDE SEQUENCE [LARGE SCALE GENOMIC DNA]</scope>
    <source>
        <strain evidence="2">DSM 18761</strain>
    </source>
</reference>
<dbReference type="Pfam" id="PF14189">
    <property type="entry name" value="DUF4312"/>
    <property type="match status" value="1"/>
</dbReference>
<evidence type="ECO:0000313" key="2">
    <source>
        <dbReference type="Proteomes" id="UP000184127"/>
    </source>
</evidence>
<evidence type="ECO:0000313" key="1">
    <source>
        <dbReference type="EMBL" id="SHF28799.1"/>
    </source>
</evidence>
<proteinExistence type="predicted"/>
<keyword evidence="2" id="KW-1185">Reference proteome</keyword>
<organism evidence="1 2">
    <name type="scientific">Thermoanaerobacter uzonensis DSM 18761</name>
    <dbReference type="NCBI Taxonomy" id="1123369"/>
    <lineage>
        <taxon>Bacteria</taxon>
        <taxon>Bacillati</taxon>
        <taxon>Bacillota</taxon>
        <taxon>Clostridia</taxon>
        <taxon>Thermoanaerobacterales</taxon>
        <taxon>Thermoanaerobacteraceae</taxon>
        <taxon>Thermoanaerobacter</taxon>
    </lineage>
</organism>
<protein>
    <recommendedName>
        <fullName evidence="3">DUF4312 family protein</fullName>
    </recommendedName>
</protein>
<dbReference type="AlphaFoldDB" id="A0A1M5AEY1"/>
<dbReference type="EMBL" id="FQUR01000022">
    <property type="protein sequence ID" value="SHF28799.1"/>
    <property type="molecule type" value="Genomic_DNA"/>
</dbReference>
<sequence length="111" mass="13381">MYKEFDRTLRFEEKGETIEEVFNKMFSQIRNKLSYEIKDLIIRIEPKDIEVVEAKKVVFTERFLGLFFPRKRNLYKVKAMITVRVGVIEISQIKFEEIDDTPTLLKQFLKI</sequence>
<name>A0A1M5AEY1_9THEO</name>
<dbReference type="RefSeq" id="WP_072969479.1">
    <property type="nucleotide sequence ID" value="NZ_FQUR01000022.1"/>
</dbReference>
<evidence type="ECO:0008006" key="3">
    <source>
        <dbReference type="Google" id="ProtNLM"/>
    </source>
</evidence>
<gene>
    <name evidence="1" type="ORF">SAMN02745195_02285</name>
</gene>